<dbReference type="EMBL" id="SSOP01000013">
    <property type="protein sequence ID" value="KAB5595038.1"/>
    <property type="molecule type" value="Genomic_DNA"/>
</dbReference>
<feature type="compositionally biased region" description="Basic residues" evidence="1">
    <location>
        <begin position="675"/>
        <end position="690"/>
    </location>
</feature>
<sequence length="829" mass="90221">MSCPTRSYRRTTIRVPTRHRHPSPPPPKGRVRTWPKHRSDDSHPTFDRDDHACNIPHEIDYSALCSPSALDPHVRDPPRRHHRRKPPMQRPTGSVRRDSGYDSDDAGDASNEESTCYSQERHDHYARMSTPRNSPSRITPFGLLPPGLDTRPSLLRPASPSNDSSASTDDDTISANVDPYALEYYLGNDVTWRESEILSQSSEEELADDGLARHFHGAQHPASSFHSDMGSYPHPRHSSQRRPHRSSRAPRMPKRVPLVPTCSKSRKRASMRAAWKMRFGRLFESDSEAGTEVEDELDWEGYESADARRIVAMRIHKAGGGDGRKVMQGKEHLTELLIKQPINPKRLAARVARRIRADATRGCEPEPEPDAAATVQPPVVDTCTTCAHPVLSPLSLESTTESPTSTNSSASLVTPNSTPPSSVPNTPCPTCEQLSPGGGALQLSLCPAQGARSSPCEATPLDIGMDPLSVFAVELEKEKQRDFTGLLQRPVQPPESILSTMSNGFMRGVKSILVKLNNIVDLAANSPLPTSVEGTCLLCPVMDGVACEIRAVDAKVPAISPAPGHQRRRSYLGSPTSQPGAPTSPYGYRVRPHQVSTAFPSLSSLKGDMGNVASSTIPAPVSDSAPILVELEAVRRPVETDPSPSPASAVSPKSDQVPITPIDLKGPLANNAEVRRRRASRSPSRRRASSKRSAIAASNDKAKVDAERKEALEANQDEISRSRAVFDSKYWRVLAGEMEQRRRGGVEVAFMVRLAVEEGRNLPIFTSDAQQAATGEVVVGGVWKASLARWRVGGVGKGPTRIRSSLVNEVGVYSESSDTASDSDLSSSF</sequence>
<feature type="region of interest" description="Disordered" evidence="1">
    <location>
        <begin position="1"/>
        <end position="51"/>
    </location>
</feature>
<dbReference type="Proteomes" id="UP000383932">
    <property type="component" value="Unassembled WGS sequence"/>
</dbReference>
<feature type="compositionally biased region" description="Basic residues" evidence="1">
    <location>
        <begin position="78"/>
        <end position="87"/>
    </location>
</feature>
<accession>A0A5N5QTQ8</accession>
<reference evidence="2 3" key="1">
    <citation type="journal article" date="2019" name="Fungal Biol. Biotechnol.">
        <title>Draft genome sequence of fastidious pathogen Ceratobasidium theobromae, which causes vascular-streak dieback in Theobroma cacao.</title>
        <authorList>
            <person name="Ali S.S."/>
            <person name="Asman A."/>
            <person name="Shao J."/>
            <person name="Firmansyah A.P."/>
            <person name="Susilo A.W."/>
            <person name="Rosmana A."/>
            <person name="McMahon P."/>
            <person name="Junaid M."/>
            <person name="Guest D."/>
            <person name="Kheng T.Y."/>
            <person name="Meinhardt L.W."/>
            <person name="Bailey B.A."/>
        </authorList>
    </citation>
    <scope>NUCLEOTIDE SEQUENCE [LARGE SCALE GENOMIC DNA]</scope>
    <source>
        <strain evidence="2 3">CT2</strain>
    </source>
</reference>
<feature type="region of interest" description="Disordered" evidence="1">
    <location>
        <begin position="636"/>
        <end position="704"/>
    </location>
</feature>
<feature type="compositionally biased region" description="Acidic residues" evidence="1">
    <location>
        <begin position="101"/>
        <end position="111"/>
    </location>
</feature>
<feature type="region of interest" description="Disordered" evidence="1">
    <location>
        <begin position="559"/>
        <end position="589"/>
    </location>
</feature>
<proteinExistence type="predicted"/>
<evidence type="ECO:0000313" key="3">
    <source>
        <dbReference type="Proteomes" id="UP000383932"/>
    </source>
</evidence>
<keyword evidence="3" id="KW-1185">Reference proteome</keyword>
<protein>
    <submittedName>
        <fullName evidence="2">Uncharacterized protein</fullName>
    </submittedName>
</protein>
<feature type="compositionally biased region" description="Basic residues" evidence="1">
    <location>
        <begin position="234"/>
        <end position="254"/>
    </location>
</feature>
<feature type="region of interest" description="Disordered" evidence="1">
    <location>
        <begin position="395"/>
        <end position="427"/>
    </location>
</feature>
<organism evidence="2 3">
    <name type="scientific">Ceratobasidium theobromae</name>
    <dbReference type="NCBI Taxonomy" id="1582974"/>
    <lineage>
        <taxon>Eukaryota</taxon>
        <taxon>Fungi</taxon>
        <taxon>Dikarya</taxon>
        <taxon>Basidiomycota</taxon>
        <taxon>Agaricomycotina</taxon>
        <taxon>Agaricomycetes</taxon>
        <taxon>Cantharellales</taxon>
        <taxon>Ceratobasidiaceae</taxon>
        <taxon>Ceratobasidium</taxon>
    </lineage>
</organism>
<evidence type="ECO:0000256" key="1">
    <source>
        <dbReference type="SAM" id="MobiDB-lite"/>
    </source>
</evidence>
<dbReference type="AlphaFoldDB" id="A0A5N5QTQ8"/>
<feature type="region of interest" description="Disordered" evidence="1">
    <location>
        <begin position="66"/>
        <end position="174"/>
    </location>
</feature>
<dbReference type="OrthoDB" id="3210472at2759"/>
<comment type="caution">
    <text evidence="2">The sequence shown here is derived from an EMBL/GenBank/DDBJ whole genome shotgun (WGS) entry which is preliminary data.</text>
</comment>
<name>A0A5N5QTQ8_9AGAM</name>
<feature type="region of interest" description="Disordered" evidence="1">
    <location>
        <begin position="220"/>
        <end position="263"/>
    </location>
</feature>
<evidence type="ECO:0000313" key="2">
    <source>
        <dbReference type="EMBL" id="KAB5595038.1"/>
    </source>
</evidence>
<feature type="compositionally biased region" description="Basic residues" evidence="1">
    <location>
        <begin position="7"/>
        <end position="22"/>
    </location>
</feature>
<feature type="compositionally biased region" description="Basic and acidic residues" evidence="1">
    <location>
        <begin position="37"/>
        <end position="51"/>
    </location>
</feature>
<gene>
    <name evidence="2" type="ORF">CTheo_1499</name>
</gene>
<feature type="compositionally biased region" description="Low complexity" evidence="1">
    <location>
        <begin position="157"/>
        <end position="167"/>
    </location>
</feature>
<feature type="compositionally biased region" description="Low complexity" evidence="1">
    <location>
        <begin position="395"/>
        <end position="416"/>
    </location>
</feature>